<evidence type="ECO:0000256" key="1">
    <source>
        <dbReference type="ARBA" id="ARBA00022475"/>
    </source>
</evidence>
<dbReference type="SMART" id="SM00327">
    <property type="entry name" value="VWA"/>
    <property type="match status" value="1"/>
</dbReference>
<evidence type="ECO:0000256" key="2">
    <source>
        <dbReference type="ARBA" id="ARBA00022692"/>
    </source>
</evidence>
<dbReference type="InterPro" id="IPR002035">
    <property type="entry name" value="VWF_A"/>
</dbReference>
<feature type="transmembrane region" description="Helical" evidence="5">
    <location>
        <begin position="276"/>
        <end position="293"/>
    </location>
</feature>
<dbReference type="PROSITE" id="PS50234">
    <property type="entry name" value="VWFA"/>
    <property type="match status" value="1"/>
</dbReference>
<organism evidence="7 8">
    <name type="scientific">Marinospirillum alkalitolerans</name>
    <dbReference type="NCBI Taxonomy" id="3123374"/>
    <lineage>
        <taxon>Bacteria</taxon>
        <taxon>Pseudomonadati</taxon>
        <taxon>Pseudomonadota</taxon>
        <taxon>Gammaproteobacteria</taxon>
        <taxon>Oceanospirillales</taxon>
        <taxon>Oceanospirillaceae</taxon>
        <taxon>Marinospirillum</taxon>
    </lineage>
</organism>
<keyword evidence="3 5" id="KW-1133">Transmembrane helix</keyword>
<dbReference type="InterPro" id="IPR036465">
    <property type="entry name" value="vWFA_dom_sf"/>
</dbReference>
<dbReference type="SUPFAM" id="SSF53300">
    <property type="entry name" value="vWA-like"/>
    <property type="match status" value="1"/>
</dbReference>
<name>A0ABW8PWS6_9GAMM</name>
<dbReference type="Pfam" id="PF13519">
    <property type="entry name" value="VWA_2"/>
    <property type="match status" value="1"/>
</dbReference>
<gene>
    <name evidence="7" type="ORF">V6U78_05210</name>
</gene>
<feature type="transmembrane region" description="Helical" evidence="5">
    <location>
        <begin position="6"/>
        <end position="24"/>
    </location>
</feature>
<dbReference type="Proteomes" id="UP001621714">
    <property type="component" value="Unassembled WGS sequence"/>
</dbReference>
<evidence type="ECO:0000256" key="3">
    <source>
        <dbReference type="ARBA" id="ARBA00022989"/>
    </source>
</evidence>
<dbReference type="InterPro" id="IPR050768">
    <property type="entry name" value="UPF0353/GerABKA_families"/>
</dbReference>
<dbReference type="RefSeq" id="WP_405338129.1">
    <property type="nucleotide sequence ID" value="NZ_JBANFI010000003.1"/>
</dbReference>
<evidence type="ECO:0000313" key="8">
    <source>
        <dbReference type="Proteomes" id="UP001621714"/>
    </source>
</evidence>
<dbReference type="PANTHER" id="PTHR22550">
    <property type="entry name" value="SPORE GERMINATION PROTEIN"/>
    <property type="match status" value="1"/>
</dbReference>
<protein>
    <submittedName>
        <fullName evidence="7">VWA domain-containing protein</fullName>
    </submittedName>
</protein>
<sequence length="296" mass="32681">MDTSANLSWAWPWVLLLLPLPWVIRRLQPQDWGQAHALRLPLAQFSAADQPPLTARRWGPWALWVLVLIALARPELDLGSIEVRQEQRQLMMALDLSGSMSELLDGLPRLEHAKRTLRAFITQRSGDQIGLLVFGGEAYVYVPLTDDHALLLAQLARLKVNLAGPGTAMGDAIALGVAQLQTHAEHASLILLSDGLNNAGLLTPAQALELASQAGITTHLVLMDLVADPDLEAQIQATGGQSFSALHADELEQIYQQLHQLEPVTPTRHYTQRQALLIWPLLAALLLAVWLRWRRG</sequence>
<accession>A0ABW8PWS6</accession>
<evidence type="ECO:0000256" key="4">
    <source>
        <dbReference type="ARBA" id="ARBA00023136"/>
    </source>
</evidence>
<proteinExistence type="predicted"/>
<reference evidence="7 8" key="1">
    <citation type="submission" date="2024-02" db="EMBL/GenBank/DDBJ databases">
        <title>Marinospirillum sp. MEB 164 isolated from Lonar lake sediment.</title>
        <authorList>
            <person name="Joshi A."/>
            <person name="Thite S."/>
        </authorList>
    </citation>
    <scope>NUCLEOTIDE SEQUENCE [LARGE SCALE GENOMIC DNA]</scope>
    <source>
        <strain evidence="7 8">MEB164</strain>
    </source>
</reference>
<evidence type="ECO:0000259" key="6">
    <source>
        <dbReference type="PROSITE" id="PS50234"/>
    </source>
</evidence>
<keyword evidence="2 5" id="KW-0812">Transmembrane</keyword>
<evidence type="ECO:0000256" key="5">
    <source>
        <dbReference type="SAM" id="Phobius"/>
    </source>
</evidence>
<evidence type="ECO:0000313" key="7">
    <source>
        <dbReference type="EMBL" id="MFK7160431.1"/>
    </source>
</evidence>
<dbReference type="EMBL" id="JBANFI010000003">
    <property type="protein sequence ID" value="MFK7160431.1"/>
    <property type="molecule type" value="Genomic_DNA"/>
</dbReference>
<dbReference type="Gene3D" id="3.40.50.410">
    <property type="entry name" value="von Willebrand factor, type A domain"/>
    <property type="match status" value="1"/>
</dbReference>
<comment type="caution">
    <text evidence="7">The sequence shown here is derived from an EMBL/GenBank/DDBJ whole genome shotgun (WGS) entry which is preliminary data.</text>
</comment>
<keyword evidence="4 5" id="KW-0472">Membrane</keyword>
<feature type="domain" description="VWFA" evidence="6">
    <location>
        <begin position="89"/>
        <end position="258"/>
    </location>
</feature>
<dbReference type="PANTHER" id="PTHR22550:SF5">
    <property type="entry name" value="LEUCINE ZIPPER PROTEIN 4"/>
    <property type="match status" value="1"/>
</dbReference>
<keyword evidence="1" id="KW-1003">Cell membrane</keyword>
<keyword evidence="8" id="KW-1185">Reference proteome</keyword>